<feature type="domain" description="Enoyl-CoA hydratase/isomerase" evidence="2">
    <location>
        <begin position="17"/>
        <end position="342"/>
    </location>
</feature>
<protein>
    <submittedName>
        <fullName evidence="3">Enoyl-CoA hydratase/isomerase family protein</fullName>
    </submittedName>
</protein>
<accession>A0A9X1Y5I7</accession>
<gene>
    <name evidence="3" type="ORF">M0638_03705</name>
</gene>
<dbReference type="Proteomes" id="UP001139516">
    <property type="component" value="Unassembled WGS sequence"/>
</dbReference>
<dbReference type="Gene3D" id="3.90.226.10">
    <property type="entry name" value="2-enoyl-CoA Hydratase, Chain A, domain 1"/>
    <property type="match status" value="1"/>
</dbReference>
<comment type="caution">
    <text evidence="3">The sequence shown here is derived from an EMBL/GenBank/DDBJ whole genome shotgun (WGS) entry which is preliminary data.</text>
</comment>
<keyword evidence="1" id="KW-0378">Hydrolase</keyword>
<evidence type="ECO:0000313" key="3">
    <source>
        <dbReference type="EMBL" id="MCK8783487.1"/>
    </source>
</evidence>
<name>A0A9X1Y5I7_9PROT</name>
<dbReference type="InterPro" id="IPR045004">
    <property type="entry name" value="ECH_dom"/>
</dbReference>
<keyword evidence="4" id="KW-1185">Reference proteome</keyword>
<evidence type="ECO:0000259" key="2">
    <source>
        <dbReference type="Pfam" id="PF16113"/>
    </source>
</evidence>
<dbReference type="GO" id="GO:0003860">
    <property type="term" value="F:3-hydroxyisobutyryl-CoA hydrolase activity"/>
    <property type="evidence" value="ECO:0007669"/>
    <property type="project" value="InterPro"/>
</dbReference>
<dbReference type="NCBIfam" id="NF004127">
    <property type="entry name" value="PRK05617.1"/>
    <property type="match status" value="1"/>
</dbReference>
<dbReference type="AlphaFoldDB" id="A0A9X1Y5I7"/>
<evidence type="ECO:0000313" key="4">
    <source>
        <dbReference type="Proteomes" id="UP001139516"/>
    </source>
</evidence>
<dbReference type="EMBL" id="JALPRX010000010">
    <property type="protein sequence ID" value="MCK8783487.1"/>
    <property type="molecule type" value="Genomic_DNA"/>
</dbReference>
<sequence length="346" mass="36590">MSETETTLQASREGAAGLLLMNRPRALNALDQSMIDAFAAAIAAWRDDPSIRFVLLEGAGGRAFCAGGDVRRIRQLSLDGDTAGIEAFFAGEYGVNAGIADFGKPWISLIDGVCMGGGIGVSVHGSHRVVTEHALLAMPETAIALFPDVGTSHVLPRLRATPEGAPGALGNWLAMTGARLAGAEAVSAGLATHYVPRGKLPALREALLREGPDAIGAFAESPPPPSFADALPAIDRCFGAPTVPAILDALEHEDSEWARAQIDILRRMSPTSLFVTRELLRRGAGMDLAGCLAMELALTRTVTRTPDFIEGVRAVLVDKDNRPQWTPPTIEAMDRASVLELFPPEA</sequence>
<dbReference type="PANTHER" id="PTHR43176:SF5">
    <property type="entry name" value="3-HYDROXYISOBUTYRYL-COA HYDROLASE-LIKE PROTEIN 4, MITOCHONDRIAL"/>
    <property type="match status" value="1"/>
</dbReference>
<dbReference type="SUPFAM" id="SSF52096">
    <property type="entry name" value="ClpP/crotonase"/>
    <property type="match status" value="1"/>
</dbReference>
<dbReference type="InterPro" id="IPR032259">
    <property type="entry name" value="HIBYL-CoA-H"/>
</dbReference>
<dbReference type="Pfam" id="PF16113">
    <property type="entry name" value="ECH_2"/>
    <property type="match status" value="1"/>
</dbReference>
<dbReference type="GO" id="GO:0006574">
    <property type="term" value="P:L-valine catabolic process"/>
    <property type="evidence" value="ECO:0007669"/>
    <property type="project" value="TreeGrafter"/>
</dbReference>
<dbReference type="InterPro" id="IPR029045">
    <property type="entry name" value="ClpP/crotonase-like_dom_sf"/>
</dbReference>
<dbReference type="PANTHER" id="PTHR43176">
    <property type="entry name" value="3-HYDROXYISOBUTYRYL-COA HYDROLASE-RELATED"/>
    <property type="match status" value="1"/>
</dbReference>
<evidence type="ECO:0000256" key="1">
    <source>
        <dbReference type="ARBA" id="ARBA00022801"/>
    </source>
</evidence>
<reference evidence="3" key="1">
    <citation type="submission" date="2022-04" db="EMBL/GenBank/DDBJ databases">
        <title>Roseomonas acroporae sp. nov., isolated from coral Acropora digitifera.</title>
        <authorList>
            <person name="Sun H."/>
        </authorList>
    </citation>
    <scope>NUCLEOTIDE SEQUENCE</scope>
    <source>
        <strain evidence="3">NAR14</strain>
    </source>
</reference>
<organism evidence="3 4">
    <name type="scientific">Roseomonas acroporae</name>
    <dbReference type="NCBI Taxonomy" id="2937791"/>
    <lineage>
        <taxon>Bacteria</taxon>
        <taxon>Pseudomonadati</taxon>
        <taxon>Pseudomonadota</taxon>
        <taxon>Alphaproteobacteria</taxon>
        <taxon>Acetobacterales</taxon>
        <taxon>Roseomonadaceae</taxon>
        <taxon>Roseomonas</taxon>
    </lineage>
</organism>
<dbReference type="RefSeq" id="WP_248665612.1">
    <property type="nucleotide sequence ID" value="NZ_JALPRX010000010.1"/>
</dbReference>
<proteinExistence type="predicted"/>
<dbReference type="CDD" id="cd06558">
    <property type="entry name" value="crotonase-like"/>
    <property type="match status" value="1"/>
</dbReference>